<name>A0A328YBY3_9FLAO</name>
<gene>
    <name evidence="1" type="ORF">CLV55_11324</name>
</gene>
<dbReference type="RefSeq" id="WP_112114004.1">
    <property type="nucleotide sequence ID" value="NZ_QLSZ01000013.1"/>
</dbReference>
<comment type="caution">
    <text evidence="1">The sequence shown here is derived from an EMBL/GenBank/DDBJ whole genome shotgun (WGS) entry which is preliminary data.</text>
</comment>
<evidence type="ECO:0000313" key="1">
    <source>
        <dbReference type="EMBL" id="RAR70035.1"/>
    </source>
</evidence>
<accession>A0A328YBY3</accession>
<reference evidence="1 2" key="1">
    <citation type="submission" date="2018-06" db="EMBL/GenBank/DDBJ databases">
        <title>Genomic Encyclopedia of Archaeal and Bacterial Type Strains, Phase II (KMG-II): from individual species to whole genera.</title>
        <authorList>
            <person name="Goeker M."/>
        </authorList>
    </citation>
    <scope>NUCLEOTIDE SEQUENCE [LARGE SCALE GENOMIC DNA]</scope>
    <source>
        <strain evidence="1 2">DSM 25663</strain>
    </source>
</reference>
<dbReference type="EMBL" id="QLSZ01000013">
    <property type="protein sequence ID" value="RAR70035.1"/>
    <property type="molecule type" value="Genomic_DNA"/>
</dbReference>
<dbReference type="OrthoDB" id="680899at2"/>
<proteinExistence type="predicted"/>
<protein>
    <submittedName>
        <fullName evidence="1">Uncharacterized protein</fullName>
    </submittedName>
</protein>
<dbReference type="AlphaFoldDB" id="A0A328YBY3"/>
<evidence type="ECO:0000313" key="2">
    <source>
        <dbReference type="Proteomes" id="UP000248840"/>
    </source>
</evidence>
<organism evidence="1 2">
    <name type="scientific">Flavobacterium aciduliphilum</name>
    <dbReference type="NCBI Taxonomy" id="1101402"/>
    <lineage>
        <taxon>Bacteria</taxon>
        <taxon>Pseudomonadati</taxon>
        <taxon>Bacteroidota</taxon>
        <taxon>Flavobacteriia</taxon>
        <taxon>Flavobacteriales</taxon>
        <taxon>Flavobacteriaceae</taxon>
        <taxon>Flavobacterium</taxon>
    </lineage>
</organism>
<dbReference type="Proteomes" id="UP000248840">
    <property type="component" value="Unassembled WGS sequence"/>
</dbReference>
<sequence length="94" mass="11027">MEVTQNIKLIDGVFKPNEAKEIIISLLNSKINFHNLEDFSNQIRFNIKHENSKQRIIELQNAKEELSSLIQWAESHEYELQIQGTIEINLVKHV</sequence>
<keyword evidence="2" id="KW-1185">Reference proteome</keyword>